<evidence type="ECO:0000256" key="10">
    <source>
        <dbReference type="SAM" id="SignalP"/>
    </source>
</evidence>
<proteinExistence type="inferred from homology"/>
<evidence type="ECO:0000256" key="6">
    <source>
        <dbReference type="ARBA" id="ARBA00023136"/>
    </source>
</evidence>
<organism evidence="11 12">
    <name type="scientific">Zostera marina</name>
    <name type="common">Eelgrass</name>
    <dbReference type="NCBI Taxonomy" id="29655"/>
    <lineage>
        <taxon>Eukaryota</taxon>
        <taxon>Viridiplantae</taxon>
        <taxon>Streptophyta</taxon>
        <taxon>Embryophyta</taxon>
        <taxon>Tracheophyta</taxon>
        <taxon>Spermatophyta</taxon>
        <taxon>Magnoliopsida</taxon>
        <taxon>Liliopsida</taxon>
        <taxon>Zosteraceae</taxon>
        <taxon>Zostera</taxon>
    </lineage>
</organism>
<comment type="subcellular location">
    <subcellularLocation>
        <location evidence="1">Nucleus inner membrane</location>
        <topology evidence="1">Multi-pass membrane protein</topology>
        <orientation evidence="1">Nucleoplasmic side</orientation>
    </subcellularLocation>
</comment>
<reference evidence="12" key="1">
    <citation type="journal article" date="2016" name="Nature">
        <title>The genome of the seagrass Zostera marina reveals angiosperm adaptation to the sea.</title>
        <authorList>
            <person name="Olsen J.L."/>
            <person name="Rouze P."/>
            <person name="Verhelst B."/>
            <person name="Lin Y.-C."/>
            <person name="Bayer T."/>
            <person name="Collen J."/>
            <person name="Dattolo E."/>
            <person name="De Paoli E."/>
            <person name="Dittami S."/>
            <person name="Maumus F."/>
            <person name="Michel G."/>
            <person name="Kersting A."/>
            <person name="Lauritano C."/>
            <person name="Lohaus R."/>
            <person name="Toepel M."/>
            <person name="Tonon T."/>
            <person name="Vanneste K."/>
            <person name="Amirebrahimi M."/>
            <person name="Brakel J."/>
            <person name="Bostroem C."/>
            <person name="Chovatia M."/>
            <person name="Grimwood J."/>
            <person name="Jenkins J.W."/>
            <person name="Jueterbock A."/>
            <person name="Mraz A."/>
            <person name="Stam W.T."/>
            <person name="Tice H."/>
            <person name="Bornberg-Bauer E."/>
            <person name="Green P.J."/>
            <person name="Pearson G.A."/>
            <person name="Procaccini G."/>
            <person name="Duarte C.M."/>
            <person name="Schmutz J."/>
            <person name="Reusch T.B.H."/>
            <person name="Van de Peer Y."/>
        </authorList>
    </citation>
    <scope>NUCLEOTIDE SEQUENCE [LARGE SCALE GENOMIC DNA]</scope>
    <source>
        <strain evidence="12">cv. Finnish</strain>
    </source>
</reference>
<sequence length="490" mass="55835">MSSLYSSVLLLLLFCFVAVVSGDEQRPIHDIDLENPRLIVTSTSFDTFPQSTQNACGERVRFVGQSRMQLISFVNSIHVLVMASDDLPSRYHDKVHLCFHRNASAETCHCEKEWANLQNGQWDAFISPFQNRYIDVKFPMGTAGSVTISIEEETQYWRLACLGIGFVLLLLAPIVSKWAPFYYTSSMLIGTLLVVLFLLFQGMKLLPTGRKNFFYLTIYGSLVGAGSLLVHYFSMFINSILLNFGLSEDLHNPVSVFVLLCIILAGAALGFWIVRKFILSEDGDVDIGVAQFVKWAMRAISILFFLQSSLDYPLALLAIIVCWKICSFILSRKRSRSLTLKNPGFTKENMWQQRAREAAATHRQAEFLSRSGIPRSKRTWGDLSTYTNHGSHHILSPRRRAALQKDYYSTFHKIPMVRKYSKFDWNEFTQESTRDALSDWASTPEVREWITDNAKRIRLDPKDADSTNSSSSSSSEETVEESPINLFRWI</sequence>
<evidence type="ECO:0000313" key="12">
    <source>
        <dbReference type="Proteomes" id="UP000036987"/>
    </source>
</evidence>
<dbReference type="GO" id="GO:0005637">
    <property type="term" value="C:nuclear inner membrane"/>
    <property type="evidence" value="ECO:0007669"/>
    <property type="project" value="UniProtKB-SubCell"/>
</dbReference>
<evidence type="ECO:0000256" key="5">
    <source>
        <dbReference type="ARBA" id="ARBA00022989"/>
    </source>
</evidence>
<feature type="chain" id="PRO_5005527504" evidence="10">
    <location>
        <begin position="23"/>
        <end position="490"/>
    </location>
</feature>
<evidence type="ECO:0000256" key="9">
    <source>
        <dbReference type="SAM" id="Phobius"/>
    </source>
</evidence>
<dbReference type="Pfam" id="PF10225">
    <property type="entry name" value="NEMP"/>
    <property type="match status" value="1"/>
</dbReference>
<keyword evidence="3 9" id="KW-0812">Transmembrane</keyword>
<keyword evidence="5 9" id="KW-1133">Transmembrane helix</keyword>
<accession>A0A0K9NZP2</accession>
<dbReference type="PANTHER" id="PTHR31587:SF3">
    <property type="entry name" value="EXPRESSED PROTEIN"/>
    <property type="match status" value="1"/>
</dbReference>
<feature type="region of interest" description="Disordered" evidence="8">
    <location>
        <begin position="458"/>
        <end position="484"/>
    </location>
</feature>
<keyword evidence="12" id="KW-1185">Reference proteome</keyword>
<keyword evidence="4 10" id="KW-0732">Signal</keyword>
<dbReference type="OMA" id="GRKSAFY"/>
<evidence type="ECO:0000313" key="11">
    <source>
        <dbReference type="EMBL" id="KMZ62281.1"/>
    </source>
</evidence>
<evidence type="ECO:0000256" key="3">
    <source>
        <dbReference type="ARBA" id="ARBA00022692"/>
    </source>
</evidence>
<comment type="similarity">
    <text evidence="2">Belongs to the NEMP family.</text>
</comment>
<dbReference type="STRING" id="29655.A0A0K9NZP2"/>
<feature type="transmembrane region" description="Helical" evidence="9">
    <location>
        <begin position="254"/>
        <end position="274"/>
    </location>
</feature>
<gene>
    <name evidence="11" type="ORF">ZOSMA_47G00740</name>
</gene>
<evidence type="ECO:0000256" key="2">
    <source>
        <dbReference type="ARBA" id="ARBA00005748"/>
    </source>
</evidence>
<keyword evidence="7" id="KW-0539">Nucleus</keyword>
<evidence type="ECO:0000256" key="1">
    <source>
        <dbReference type="ARBA" id="ARBA00004575"/>
    </source>
</evidence>
<feature type="transmembrane region" description="Helical" evidence="9">
    <location>
        <begin position="212"/>
        <end position="234"/>
    </location>
</feature>
<dbReference type="Proteomes" id="UP000036987">
    <property type="component" value="Unassembled WGS sequence"/>
</dbReference>
<dbReference type="InterPro" id="IPR019358">
    <property type="entry name" value="NEMP_fam"/>
</dbReference>
<name>A0A0K9NZP2_ZOSMR</name>
<feature type="signal peptide" evidence="10">
    <location>
        <begin position="1"/>
        <end position="22"/>
    </location>
</feature>
<dbReference type="PANTHER" id="PTHR31587">
    <property type="entry name" value="TRANSMEMBRANE PROTEIN (DUF2215)"/>
    <property type="match status" value="1"/>
</dbReference>
<comment type="caution">
    <text evidence="11">The sequence shown here is derived from an EMBL/GenBank/DDBJ whole genome shotgun (WGS) entry which is preliminary data.</text>
</comment>
<dbReference type="OrthoDB" id="772609at2759"/>
<evidence type="ECO:0000256" key="8">
    <source>
        <dbReference type="SAM" id="MobiDB-lite"/>
    </source>
</evidence>
<evidence type="ECO:0000256" key="7">
    <source>
        <dbReference type="ARBA" id="ARBA00023242"/>
    </source>
</evidence>
<feature type="transmembrane region" description="Helical" evidence="9">
    <location>
        <begin position="156"/>
        <end position="175"/>
    </location>
</feature>
<evidence type="ECO:0000256" key="4">
    <source>
        <dbReference type="ARBA" id="ARBA00022729"/>
    </source>
</evidence>
<protein>
    <submittedName>
        <fullName evidence="11">Uncharacterized protein</fullName>
    </submittedName>
</protein>
<feature type="compositionally biased region" description="Low complexity" evidence="8">
    <location>
        <begin position="466"/>
        <end position="476"/>
    </location>
</feature>
<dbReference type="EMBL" id="LFYR01001390">
    <property type="protein sequence ID" value="KMZ62281.1"/>
    <property type="molecule type" value="Genomic_DNA"/>
</dbReference>
<dbReference type="AlphaFoldDB" id="A0A0K9NZP2"/>
<feature type="transmembrane region" description="Helical" evidence="9">
    <location>
        <begin position="312"/>
        <end position="331"/>
    </location>
</feature>
<feature type="transmembrane region" description="Helical" evidence="9">
    <location>
        <begin position="181"/>
        <end position="200"/>
    </location>
</feature>
<keyword evidence="6 9" id="KW-0472">Membrane</keyword>